<protein>
    <submittedName>
        <fullName evidence="3">Pol-like protein</fullName>
    </submittedName>
</protein>
<reference evidence="3" key="1">
    <citation type="journal article" date="2020" name="Phytopathology">
        <title>Genome Sequence Resources of Colletotrichum truncatum, C. plurivorum, C. musicola, and C. sojae: Four Species Pathogenic to Soybean (Glycine max).</title>
        <authorList>
            <person name="Rogerio F."/>
            <person name="Boufleur T.R."/>
            <person name="Ciampi-Guillardi M."/>
            <person name="Sukno S.A."/>
            <person name="Thon M.R."/>
            <person name="Massola Junior N.S."/>
            <person name="Baroncelli R."/>
        </authorList>
    </citation>
    <scope>NUCLEOTIDE SEQUENCE</scope>
    <source>
        <strain evidence="3">LFN0074</strain>
    </source>
</reference>
<evidence type="ECO:0000259" key="2">
    <source>
        <dbReference type="Pfam" id="PF03732"/>
    </source>
</evidence>
<evidence type="ECO:0000256" key="1">
    <source>
        <dbReference type="SAM" id="MobiDB-lite"/>
    </source>
</evidence>
<dbReference type="InterPro" id="IPR005162">
    <property type="entry name" value="Retrotrans_gag_dom"/>
</dbReference>
<dbReference type="Pfam" id="PF03732">
    <property type="entry name" value="Retrotrans_gag"/>
    <property type="match status" value="1"/>
</dbReference>
<evidence type="ECO:0000313" key="4">
    <source>
        <dbReference type="Proteomes" id="UP000639643"/>
    </source>
</evidence>
<sequence length="272" mass="31315">MDSLEDSTTNAINTEIDHRYYINSHLDVDPQQVVATFYAAGGPKGKRESSEFMRYLDRTYKDPSTTSRAAAKLRTIRQRDDQSLASFLPRFKKILSKARGADWADQAKITLLKRALSTQLHRALVTIDLPVDNYHGWLMRVQDIATRLERLPAITRRGSSYHPRATHASRYRDEDSDVVMTGVSRTKDKKGAPKPQHRRSYSSSSERSVRPQKDSRRCYNYNEIGHIAIKYRQAQHKRNTKAKKVKKPPNYDEKIYAYIIKGLGDDLFLGKL</sequence>
<dbReference type="OrthoDB" id="5152741at2759"/>
<feature type="domain" description="Retrotransposon gag" evidence="2">
    <location>
        <begin position="51"/>
        <end position="116"/>
    </location>
</feature>
<organism evidence="3 4">
    <name type="scientific">Colletotrichum musicola</name>
    <dbReference type="NCBI Taxonomy" id="2175873"/>
    <lineage>
        <taxon>Eukaryota</taxon>
        <taxon>Fungi</taxon>
        <taxon>Dikarya</taxon>
        <taxon>Ascomycota</taxon>
        <taxon>Pezizomycotina</taxon>
        <taxon>Sordariomycetes</taxon>
        <taxon>Hypocreomycetidae</taxon>
        <taxon>Glomerellales</taxon>
        <taxon>Glomerellaceae</taxon>
        <taxon>Colletotrichum</taxon>
        <taxon>Colletotrichum orchidearum species complex</taxon>
    </lineage>
</organism>
<dbReference type="EMBL" id="WIGM01000343">
    <property type="protein sequence ID" value="KAF6828276.1"/>
    <property type="molecule type" value="Genomic_DNA"/>
</dbReference>
<proteinExistence type="predicted"/>
<keyword evidence="4" id="KW-1185">Reference proteome</keyword>
<dbReference type="Proteomes" id="UP000639643">
    <property type="component" value="Unassembled WGS sequence"/>
</dbReference>
<accession>A0A8H6KC29</accession>
<name>A0A8H6KC29_9PEZI</name>
<evidence type="ECO:0000313" key="3">
    <source>
        <dbReference type="EMBL" id="KAF6828276.1"/>
    </source>
</evidence>
<dbReference type="AlphaFoldDB" id="A0A8H6KC29"/>
<feature type="region of interest" description="Disordered" evidence="1">
    <location>
        <begin position="159"/>
        <end position="217"/>
    </location>
</feature>
<feature type="compositionally biased region" description="Basic and acidic residues" evidence="1">
    <location>
        <begin position="207"/>
        <end position="217"/>
    </location>
</feature>
<comment type="caution">
    <text evidence="3">The sequence shown here is derived from an EMBL/GenBank/DDBJ whole genome shotgun (WGS) entry which is preliminary data.</text>
</comment>
<gene>
    <name evidence="3" type="ORF">CMUS01_08653</name>
</gene>